<evidence type="ECO:0000256" key="1">
    <source>
        <dbReference type="ARBA" id="ARBA00004651"/>
    </source>
</evidence>
<keyword evidence="5 8" id="KW-1133">Transmembrane helix</keyword>
<sequence>MSASENEHLVEFTDFTDTGSSRKSNGRRSNSANGKSTVDGHKRHRKKSNKHFQHKKQKLNIDFVLAAKNFDRYDDLTEKKRELDYLRKKYFHNLKKKRLKISKPFMSQDEKTYFWHVHAPFDVLADTAEDLNVRLPTVKNDIVVMLWYEKLTKRILEWWNKKNPFLVHNSYFSKPESYFADNFDKDRVEEFHNGNNPEKMFSPTERSRIVAYILESTKYGDNDDEIGKDGLLEKGVLTAAYPIHDGLLEPNENEPLLNNRQKLSREWASFGQTFKYQPIEGIKEYFGVKIAFYFAWIGFYTTWLVPASLIGLIFFFFGCLSNLWFIPVQEICNAEKPFFMCPLCDKVCSYYFLHNTSCTYSKMTHCFDNDGTPIFAVFISIWSVFYLEYWKRQQWSLSYEWHTMDFCEEEVVRPQYTASAKKFKQNPITRKMEPIASKKEQMLKIAGEASVVLFFIALVIAALIGVIVYRAVIFGILIAADGRLRKNSKLFVTGTAATINLIVINVLKLVYRKLALIMTEWENPRTRTSYEKSFTLKMFWFQFCNMFSSVFYVAFFKSEFFVGYPGNYRRFGTKRSRLEGCSEQGCFLELCIQLVILMGGQQLLGNFVEIFWPYLQKKYNRWRNNIKSDENMTVWEADYQLAEQEELQLFWEYQEVVLQYGFVTMFVAAFPLAPLIALITNLIEIRIDATNMIKAYRRPIAYKSEGIGVWYDILVTLTTIAVLVNGFVLSLTSEFIPRLVYKYRYSPDMTLTGYVEWSLSKFNISDFSPDESPLNMPEIEILQTHVFKRVNKTVCRYPGFHVNNESHEFSMVHWYLMTIRLMFAFLFQWIVSAAGRILAWIIPDRPRSLDLKIKRQEFLAKEALRNYKIKTGKRMPEAENVSEEEEESDTSESKRNSDQANGTTPETGNPSNRDNTDNAVDQDIRIKIPDRSASTMETTFLIDPEKKPTSPNYSFEYLTQML</sequence>
<dbReference type="InterPro" id="IPR007632">
    <property type="entry name" value="Anoctamin"/>
</dbReference>
<dbReference type="InterPro" id="IPR049452">
    <property type="entry name" value="Anoctamin_TM"/>
</dbReference>
<feature type="domain" description="Anoctamin transmembrane" evidence="10">
    <location>
        <begin position="282"/>
        <end position="856"/>
    </location>
</feature>
<dbReference type="Proteomes" id="UP000594262">
    <property type="component" value="Unplaced"/>
</dbReference>
<keyword evidence="7" id="KW-0325">Glycoprotein</keyword>
<feature type="compositionally biased region" description="Basic and acidic residues" evidence="9">
    <location>
        <begin position="1"/>
        <end position="11"/>
    </location>
</feature>
<evidence type="ECO:0000259" key="11">
    <source>
        <dbReference type="Pfam" id="PF16178"/>
    </source>
</evidence>
<dbReference type="GO" id="GO:0046983">
    <property type="term" value="F:protein dimerization activity"/>
    <property type="evidence" value="ECO:0007669"/>
    <property type="project" value="InterPro"/>
</dbReference>
<dbReference type="GO" id="GO:0005254">
    <property type="term" value="F:chloride channel activity"/>
    <property type="evidence" value="ECO:0007669"/>
    <property type="project" value="TreeGrafter"/>
</dbReference>
<name>A0A7M5XCE3_9CNID</name>
<feature type="compositionally biased region" description="Basic residues" evidence="9">
    <location>
        <begin position="41"/>
        <end position="55"/>
    </location>
</feature>
<protein>
    <recommendedName>
        <fullName evidence="8">Anoctamin</fullName>
    </recommendedName>
</protein>
<dbReference type="InterPro" id="IPR032394">
    <property type="entry name" value="Anoct_dimer"/>
</dbReference>
<evidence type="ECO:0000256" key="7">
    <source>
        <dbReference type="ARBA" id="ARBA00023180"/>
    </source>
</evidence>
<keyword evidence="3" id="KW-1003">Cell membrane</keyword>
<feature type="transmembrane region" description="Helical" evidence="8">
    <location>
        <begin position="451"/>
        <end position="478"/>
    </location>
</feature>
<feature type="transmembrane region" description="Helical" evidence="8">
    <location>
        <begin position="371"/>
        <end position="389"/>
    </location>
</feature>
<feature type="transmembrane region" description="Helical" evidence="8">
    <location>
        <begin position="290"/>
        <end position="317"/>
    </location>
</feature>
<keyword evidence="4 8" id="KW-0812">Transmembrane</keyword>
<evidence type="ECO:0000256" key="9">
    <source>
        <dbReference type="SAM" id="MobiDB-lite"/>
    </source>
</evidence>
<feature type="transmembrane region" description="Helical" evidence="8">
    <location>
        <begin position="490"/>
        <end position="511"/>
    </location>
</feature>
<dbReference type="Pfam" id="PF04547">
    <property type="entry name" value="Anoctamin"/>
    <property type="match status" value="1"/>
</dbReference>
<feature type="transmembrane region" description="Helical" evidence="8">
    <location>
        <begin position="534"/>
        <end position="555"/>
    </location>
</feature>
<feature type="transmembrane region" description="Helical" evidence="8">
    <location>
        <begin position="708"/>
        <end position="729"/>
    </location>
</feature>
<evidence type="ECO:0000256" key="8">
    <source>
        <dbReference type="RuleBase" id="RU280814"/>
    </source>
</evidence>
<dbReference type="GO" id="GO:0005886">
    <property type="term" value="C:plasma membrane"/>
    <property type="evidence" value="ECO:0007669"/>
    <property type="project" value="UniProtKB-SubCell"/>
</dbReference>
<evidence type="ECO:0000256" key="4">
    <source>
        <dbReference type="ARBA" id="ARBA00022692"/>
    </source>
</evidence>
<proteinExistence type="inferred from homology"/>
<feature type="transmembrane region" description="Helical" evidence="8">
    <location>
        <begin position="814"/>
        <end position="842"/>
    </location>
</feature>
<feature type="compositionally biased region" description="Acidic residues" evidence="9">
    <location>
        <begin position="880"/>
        <end position="890"/>
    </location>
</feature>
<keyword evidence="6 8" id="KW-0472">Membrane</keyword>
<organism evidence="12 13">
    <name type="scientific">Clytia hemisphaerica</name>
    <dbReference type="NCBI Taxonomy" id="252671"/>
    <lineage>
        <taxon>Eukaryota</taxon>
        <taxon>Metazoa</taxon>
        <taxon>Cnidaria</taxon>
        <taxon>Hydrozoa</taxon>
        <taxon>Hydroidolina</taxon>
        <taxon>Leptothecata</taxon>
        <taxon>Obeliida</taxon>
        <taxon>Clytiidae</taxon>
        <taxon>Clytia</taxon>
    </lineage>
</organism>
<evidence type="ECO:0000256" key="5">
    <source>
        <dbReference type="ARBA" id="ARBA00022989"/>
    </source>
</evidence>
<dbReference type="PANTHER" id="PTHR12308">
    <property type="entry name" value="ANOCTAMIN"/>
    <property type="match status" value="1"/>
</dbReference>
<feature type="region of interest" description="Disordered" evidence="9">
    <location>
        <begin position="1"/>
        <end position="55"/>
    </location>
</feature>
<dbReference type="EnsemblMetazoa" id="CLYHEMT020562.3">
    <property type="protein sequence ID" value="CLYHEMP020562.3"/>
    <property type="gene ID" value="CLYHEMG020562"/>
</dbReference>
<evidence type="ECO:0000313" key="12">
    <source>
        <dbReference type="EnsemblMetazoa" id="CLYHEMP020562.2"/>
    </source>
</evidence>
<evidence type="ECO:0000259" key="10">
    <source>
        <dbReference type="Pfam" id="PF04547"/>
    </source>
</evidence>
<reference evidence="12" key="1">
    <citation type="submission" date="2021-01" db="UniProtKB">
        <authorList>
            <consortium name="EnsemblMetazoa"/>
        </authorList>
    </citation>
    <scope>IDENTIFICATION</scope>
</reference>
<evidence type="ECO:0000313" key="13">
    <source>
        <dbReference type="Proteomes" id="UP000594262"/>
    </source>
</evidence>
<dbReference type="Pfam" id="PF16178">
    <property type="entry name" value="Anoct_dimer"/>
    <property type="match status" value="1"/>
</dbReference>
<keyword evidence="13" id="KW-1185">Reference proteome</keyword>
<feature type="region of interest" description="Disordered" evidence="9">
    <location>
        <begin position="874"/>
        <end position="938"/>
    </location>
</feature>
<feature type="compositionally biased region" description="Low complexity" evidence="9">
    <location>
        <begin position="19"/>
        <end position="36"/>
    </location>
</feature>
<accession>A0A7M5XCE3</accession>
<dbReference type="RefSeq" id="XP_066933750.1">
    <property type="nucleotide sequence ID" value="XM_067077649.1"/>
</dbReference>
<feature type="domain" description="Anoctamin dimerisation" evidence="11">
    <location>
        <begin position="57"/>
        <end position="279"/>
    </location>
</feature>
<feature type="transmembrane region" description="Helical" evidence="8">
    <location>
        <begin position="660"/>
        <end position="687"/>
    </location>
</feature>
<dbReference type="OrthoDB" id="296386at2759"/>
<dbReference type="EnsemblMetazoa" id="CLYHEMT020562.1">
    <property type="protein sequence ID" value="CLYHEMP020562.1"/>
    <property type="gene ID" value="CLYHEMG020562"/>
</dbReference>
<dbReference type="PANTHER" id="PTHR12308:SF84">
    <property type="entry name" value="ANOCTAMIN"/>
    <property type="match status" value="1"/>
</dbReference>
<evidence type="ECO:0000256" key="6">
    <source>
        <dbReference type="ARBA" id="ARBA00023136"/>
    </source>
</evidence>
<dbReference type="GeneID" id="136821414"/>
<feature type="compositionally biased region" description="Polar residues" evidence="9">
    <location>
        <begin position="898"/>
        <end position="919"/>
    </location>
</feature>
<evidence type="ECO:0000256" key="2">
    <source>
        <dbReference type="ARBA" id="ARBA00009671"/>
    </source>
</evidence>
<dbReference type="RefSeq" id="XP_066933749.1">
    <property type="nucleotide sequence ID" value="XM_067077648.1"/>
</dbReference>
<dbReference type="EnsemblMetazoa" id="CLYHEMT020562.2">
    <property type="protein sequence ID" value="CLYHEMP020562.2"/>
    <property type="gene ID" value="CLYHEMG020562"/>
</dbReference>
<evidence type="ECO:0000256" key="3">
    <source>
        <dbReference type="ARBA" id="ARBA00022475"/>
    </source>
</evidence>
<comment type="similarity">
    <text evidence="2 8">Belongs to the anoctamin family.</text>
</comment>
<comment type="subcellular location">
    <subcellularLocation>
        <location evidence="1">Cell membrane</location>
        <topology evidence="1">Multi-pass membrane protein</topology>
    </subcellularLocation>
    <subcellularLocation>
        <location evidence="8">Membrane</location>
        <topology evidence="8">Multi-pass membrane protein</topology>
    </subcellularLocation>
</comment>
<dbReference type="RefSeq" id="XP_066933746.1">
    <property type="nucleotide sequence ID" value="XM_067077645.1"/>
</dbReference>
<dbReference type="RefSeq" id="XP_066933748.1">
    <property type="nucleotide sequence ID" value="XM_067077647.1"/>
</dbReference>
<dbReference type="AlphaFoldDB" id="A0A7M5XCE3"/>